<dbReference type="Proteomes" id="UP000515823">
    <property type="component" value="Chromosome"/>
</dbReference>
<name>A0A7G9G366_9FIRM</name>
<reference evidence="1 2" key="1">
    <citation type="submission" date="2020-08" db="EMBL/GenBank/DDBJ databases">
        <authorList>
            <person name="Liu C."/>
            <person name="Sun Q."/>
        </authorList>
    </citation>
    <scope>NUCLEOTIDE SEQUENCE [LARGE SCALE GENOMIC DNA]</scope>
    <source>
        <strain evidence="1 2">NSJ-38</strain>
    </source>
</reference>
<evidence type="ECO:0008006" key="3">
    <source>
        <dbReference type="Google" id="ProtNLM"/>
    </source>
</evidence>
<gene>
    <name evidence="1" type="ORF">H9Q78_12505</name>
</gene>
<protein>
    <recommendedName>
        <fullName evidence="3">Cupin</fullName>
    </recommendedName>
</protein>
<proteinExistence type="predicted"/>
<evidence type="ECO:0000313" key="2">
    <source>
        <dbReference type="Proteomes" id="UP000515823"/>
    </source>
</evidence>
<keyword evidence="2" id="KW-1185">Reference proteome</keyword>
<accession>A0A7G9G366</accession>
<dbReference type="AlphaFoldDB" id="A0A7G9G366"/>
<dbReference type="SUPFAM" id="SSF51182">
    <property type="entry name" value="RmlC-like cupins"/>
    <property type="match status" value="1"/>
</dbReference>
<dbReference type="InterPro" id="IPR011051">
    <property type="entry name" value="RmlC_Cupin_sf"/>
</dbReference>
<sequence>MEVKITDLKDTYVSGVKAIFPESYETVKEDYLEWTAFKLTSRLNTTEVTAGLLQGWHHTPTFKVVETHEDNEIFCFLEGTALMIFIDMDENGPVMDTAQIVRIPAGVTLEIEKGKGHFVAVAEDTTYKAIVVSPVQAAPKVMLPEIIAGI</sequence>
<dbReference type="EMBL" id="CP060634">
    <property type="protein sequence ID" value="QNM05248.1"/>
    <property type="molecule type" value="Genomic_DNA"/>
</dbReference>
<organism evidence="1 2">
    <name type="scientific">Qiania dongpingensis</name>
    <dbReference type="NCBI Taxonomy" id="2763669"/>
    <lineage>
        <taxon>Bacteria</taxon>
        <taxon>Bacillati</taxon>
        <taxon>Bacillota</taxon>
        <taxon>Clostridia</taxon>
        <taxon>Lachnospirales</taxon>
        <taxon>Lachnospiraceae</taxon>
        <taxon>Qiania</taxon>
    </lineage>
</organism>
<dbReference type="KEGG" id="qdo:H9Q78_12505"/>
<evidence type="ECO:0000313" key="1">
    <source>
        <dbReference type="EMBL" id="QNM05248.1"/>
    </source>
</evidence>
<dbReference type="RefSeq" id="WP_249302081.1">
    <property type="nucleotide sequence ID" value="NZ_CP060634.1"/>
</dbReference>